<name>A0A381YT33_9ZZZZ</name>
<evidence type="ECO:0000313" key="2">
    <source>
        <dbReference type="EMBL" id="SVA80188.1"/>
    </source>
</evidence>
<protein>
    <recommendedName>
        <fullName evidence="3">DUF1552 domain-containing protein</fullName>
    </recommendedName>
</protein>
<feature type="region of interest" description="Disordered" evidence="1">
    <location>
        <begin position="1"/>
        <end position="20"/>
    </location>
</feature>
<sequence length="268" mass="30416">MKTNQKRMKSNHKRKGAPMNRRDVLKSAGCLLMLPALESFGQEAKGYDAVKANRLFCMNIGNGMCSDNFPTSTGKDYQSSSTFQPLEKLKKDFTLCTNLRNYGSHESTMYAFAEYADHTNPQLIKDSVDEVAASHIGNDTRIRNLVVEQRNSYGISWKGGLPVSPIADIQILFQTIFGKVDKKKRAELLSLKKSMLDASRDDAKSMMRKVSEADRVKLDEYFSSLRESEKSIQRSERWLSQKDVEVPFPENVKFKTDGLSEYSQKILV</sequence>
<dbReference type="Pfam" id="PF07586">
    <property type="entry name" value="HXXSHH"/>
    <property type="match status" value="1"/>
</dbReference>
<reference evidence="2" key="1">
    <citation type="submission" date="2018-05" db="EMBL/GenBank/DDBJ databases">
        <authorList>
            <person name="Lanie J.A."/>
            <person name="Ng W.-L."/>
            <person name="Kazmierczak K.M."/>
            <person name="Andrzejewski T.M."/>
            <person name="Davidsen T.M."/>
            <person name="Wayne K.J."/>
            <person name="Tettelin H."/>
            <person name="Glass J.I."/>
            <person name="Rusch D."/>
            <person name="Podicherti R."/>
            <person name="Tsui H.-C.T."/>
            <person name="Winkler M.E."/>
        </authorList>
    </citation>
    <scope>NUCLEOTIDE SEQUENCE</scope>
</reference>
<proteinExistence type="predicted"/>
<accession>A0A381YT33</accession>
<dbReference type="AlphaFoldDB" id="A0A381YT33"/>
<feature type="compositionally biased region" description="Basic residues" evidence="1">
    <location>
        <begin position="1"/>
        <end position="16"/>
    </location>
</feature>
<dbReference type="InterPro" id="IPR011447">
    <property type="entry name" value="DUF1552"/>
</dbReference>
<dbReference type="EMBL" id="UINC01018994">
    <property type="protein sequence ID" value="SVA80188.1"/>
    <property type="molecule type" value="Genomic_DNA"/>
</dbReference>
<organism evidence="2">
    <name type="scientific">marine metagenome</name>
    <dbReference type="NCBI Taxonomy" id="408172"/>
    <lineage>
        <taxon>unclassified sequences</taxon>
        <taxon>metagenomes</taxon>
        <taxon>ecological metagenomes</taxon>
    </lineage>
</organism>
<gene>
    <name evidence="2" type="ORF">METZ01_LOCUS133042</name>
</gene>
<feature type="non-terminal residue" evidence="2">
    <location>
        <position position="268"/>
    </location>
</feature>
<evidence type="ECO:0000256" key="1">
    <source>
        <dbReference type="SAM" id="MobiDB-lite"/>
    </source>
</evidence>
<evidence type="ECO:0008006" key="3">
    <source>
        <dbReference type="Google" id="ProtNLM"/>
    </source>
</evidence>